<reference evidence="6 11" key="3">
    <citation type="submission" date="2019-07" db="EMBL/GenBank/DDBJ databases">
        <title>Whole genome shotgun sequence of Staphylococcus gallinarum NBRC 109767.</title>
        <authorList>
            <person name="Hosoyama A."/>
            <person name="Uohara A."/>
            <person name="Ohji S."/>
            <person name="Ichikawa N."/>
        </authorList>
    </citation>
    <scope>NUCLEOTIDE SEQUENCE [LARGE SCALE GENOMIC DNA]</scope>
    <source>
        <strain evidence="6 11">NBRC 109767</strain>
    </source>
</reference>
<dbReference type="UniPathway" id="UPA00094"/>
<proteinExistence type="predicted"/>
<evidence type="ECO:0000313" key="7">
    <source>
        <dbReference type="EMBL" id="RIL44859.1"/>
    </source>
</evidence>
<sequence length="157" mass="17135">MNFKEIKELIEILDQSSLTEINIEDKGNVVNLKKEKETEIITPQIGQQPVQQVAPQQSVAAAPTANTNTEDASATSSDDNLKTINAPMVGTFYKSPSPEESAYVQVGDSVSNETTVCILEAMKLFNEIQAEVSGEIAEILVEDGQMVEYGQPLFKVK</sequence>
<dbReference type="GO" id="GO:0009317">
    <property type="term" value="C:acetyl-CoA carboxylase complex"/>
    <property type="evidence" value="ECO:0007669"/>
    <property type="project" value="InterPro"/>
</dbReference>
<dbReference type="EMBL" id="BKAX01000003">
    <property type="protein sequence ID" value="GEQ05215.1"/>
    <property type="molecule type" value="Genomic_DNA"/>
</dbReference>
<dbReference type="PROSITE" id="PS50968">
    <property type="entry name" value="BIOTINYL_LIPOYL"/>
    <property type="match status" value="1"/>
</dbReference>
<dbReference type="PANTHER" id="PTHR45266:SF3">
    <property type="entry name" value="OXALOACETATE DECARBOXYLASE ALPHA CHAIN"/>
    <property type="match status" value="1"/>
</dbReference>
<keyword evidence="3" id="KW-0444">Lipid biosynthesis</keyword>
<name>A0A0D0SHE6_STAGA</name>
<evidence type="ECO:0000256" key="2">
    <source>
        <dbReference type="ARBA" id="ARBA00023267"/>
    </source>
</evidence>
<dbReference type="InterPro" id="IPR050709">
    <property type="entry name" value="Biotin_Carboxyl_Carrier/Decarb"/>
</dbReference>
<feature type="domain" description="Lipoyl-binding" evidence="5">
    <location>
        <begin position="81"/>
        <end position="157"/>
    </location>
</feature>
<dbReference type="Proteomes" id="UP000283576">
    <property type="component" value="Unassembled WGS sequence"/>
</dbReference>
<feature type="compositionally biased region" description="Polar residues" evidence="4">
    <location>
        <begin position="64"/>
        <end position="78"/>
    </location>
</feature>
<evidence type="ECO:0000256" key="1">
    <source>
        <dbReference type="ARBA" id="ARBA00017562"/>
    </source>
</evidence>
<dbReference type="CDD" id="cd06850">
    <property type="entry name" value="biotinyl_domain"/>
    <property type="match status" value="1"/>
</dbReference>
<dbReference type="AlphaFoldDB" id="A0A0D0SHE6"/>
<protein>
    <recommendedName>
        <fullName evidence="1 3">Biotin carboxyl carrier protein of acetyl-CoA carboxylase</fullName>
    </recommendedName>
</protein>
<evidence type="ECO:0000259" key="5">
    <source>
        <dbReference type="PROSITE" id="PS50968"/>
    </source>
</evidence>
<dbReference type="RefSeq" id="WP_042738600.1">
    <property type="nucleotide sequence ID" value="NZ_BKAX01000003.1"/>
</dbReference>
<evidence type="ECO:0000313" key="11">
    <source>
        <dbReference type="Proteomes" id="UP000321057"/>
    </source>
</evidence>
<dbReference type="InterPro" id="IPR000089">
    <property type="entry name" value="Biotin_lipoyl"/>
</dbReference>
<dbReference type="InterPro" id="IPR001249">
    <property type="entry name" value="AcCoA_biotinCC"/>
</dbReference>
<organism evidence="7 10">
    <name type="scientific">Staphylococcus gallinarum</name>
    <dbReference type="NCBI Taxonomy" id="1293"/>
    <lineage>
        <taxon>Bacteria</taxon>
        <taxon>Bacillati</taxon>
        <taxon>Bacillota</taxon>
        <taxon>Bacilli</taxon>
        <taxon>Bacillales</taxon>
        <taxon>Staphylococcaceae</taxon>
        <taxon>Staphylococcus</taxon>
    </lineage>
</organism>
<keyword evidence="11" id="KW-1185">Reference proteome</keyword>
<evidence type="ECO:0000313" key="8">
    <source>
        <dbReference type="EMBL" id="SUM33209.1"/>
    </source>
</evidence>
<dbReference type="STRING" id="1293.SH09_05390"/>
<dbReference type="Proteomes" id="UP000255277">
    <property type="component" value="Unassembled WGS sequence"/>
</dbReference>
<dbReference type="Proteomes" id="UP000321057">
    <property type="component" value="Unassembled WGS sequence"/>
</dbReference>
<dbReference type="EMBL" id="QXRZ01000001">
    <property type="protein sequence ID" value="RIL44859.1"/>
    <property type="molecule type" value="Genomic_DNA"/>
</dbReference>
<evidence type="ECO:0000313" key="6">
    <source>
        <dbReference type="EMBL" id="GEQ05215.1"/>
    </source>
</evidence>
<dbReference type="Pfam" id="PF00364">
    <property type="entry name" value="Biotin_lipoyl"/>
    <property type="match status" value="1"/>
</dbReference>
<dbReference type="EMBL" id="UHDK01000001">
    <property type="protein sequence ID" value="SUM33209.1"/>
    <property type="molecule type" value="Genomic_DNA"/>
</dbReference>
<dbReference type="PANTHER" id="PTHR45266">
    <property type="entry name" value="OXALOACETATE DECARBOXYLASE ALPHA CHAIN"/>
    <property type="match status" value="1"/>
</dbReference>
<dbReference type="GO" id="GO:0006633">
    <property type="term" value="P:fatty acid biosynthetic process"/>
    <property type="evidence" value="ECO:0007669"/>
    <property type="project" value="UniProtKB-UniPathway"/>
</dbReference>
<dbReference type="InterPro" id="IPR011053">
    <property type="entry name" value="Single_hybrid_motif"/>
</dbReference>
<keyword evidence="2 3" id="KW-0092">Biotin</keyword>
<comment type="function">
    <text evidence="3">This protein is a component of the acetyl coenzyme A carboxylase complex; first, biotin carboxylase catalyzes the carboxylation of the carrier protein and then the transcarboxylase transfers the carboxyl group to form malonyl-CoA.</text>
</comment>
<gene>
    <name evidence="7" type="primary">accB</name>
    <name evidence="8" type="synonym">accB_1</name>
    <name evidence="7" type="ORF">BUZ01_02445</name>
    <name evidence="8" type="ORF">NCTC12195_02665</name>
    <name evidence="6" type="ORF">SGA02_10430</name>
</gene>
<reference evidence="8 9" key="2">
    <citation type="submission" date="2018-06" db="EMBL/GenBank/DDBJ databases">
        <authorList>
            <consortium name="Pathogen Informatics"/>
            <person name="Doyle S."/>
        </authorList>
    </citation>
    <scope>NUCLEOTIDE SEQUENCE [LARGE SCALE GENOMIC DNA]</scope>
    <source>
        <strain evidence="8 9">NCTC12195</strain>
    </source>
</reference>
<comment type="pathway">
    <text evidence="3">Lipid metabolism; fatty acid biosynthesis.</text>
</comment>
<reference evidence="7 10" key="1">
    <citation type="journal article" date="2016" name="Front. Microbiol.">
        <title>Comprehensive Phylogenetic Analysis of Bovine Non-aureus Staphylococci Species Based on Whole-Genome Sequencing.</title>
        <authorList>
            <person name="Naushad S."/>
            <person name="Barkema H.W."/>
            <person name="Luby C."/>
            <person name="Condas L.A."/>
            <person name="Nobrega D.B."/>
            <person name="Carson D.A."/>
            <person name="De Buck J."/>
        </authorList>
    </citation>
    <scope>NUCLEOTIDE SEQUENCE [LARGE SCALE GENOMIC DNA]</scope>
    <source>
        <strain evidence="7 10">SNUC 1388</strain>
    </source>
</reference>
<dbReference type="GeneID" id="93845127"/>
<accession>A0A0D0SHE6</accession>
<evidence type="ECO:0000313" key="9">
    <source>
        <dbReference type="Proteomes" id="UP000255277"/>
    </source>
</evidence>
<keyword evidence="3" id="KW-0275">Fatty acid biosynthesis</keyword>
<dbReference type="NCBIfam" id="TIGR00531">
    <property type="entry name" value="BCCP"/>
    <property type="match status" value="1"/>
</dbReference>
<dbReference type="Gene3D" id="2.40.50.100">
    <property type="match status" value="1"/>
</dbReference>
<keyword evidence="3" id="KW-0443">Lipid metabolism</keyword>
<feature type="compositionally biased region" description="Low complexity" evidence="4">
    <location>
        <begin position="47"/>
        <end position="63"/>
    </location>
</feature>
<dbReference type="FunFam" id="2.40.50.100:FF:000003">
    <property type="entry name" value="Acetyl-CoA carboxylase biotin carboxyl carrier protein"/>
    <property type="match status" value="1"/>
</dbReference>
<dbReference type="SUPFAM" id="SSF51230">
    <property type="entry name" value="Single hybrid motif"/>
    <property type="match status" value="1"/>
</dbReference>
<feature type="region of interest" description="Disordered" evidence="4">
    <location>
        <begin position="46"/>
        <end position="81"/>
    </location>
</feature>
<evidence type="ECO:0000256" key="4">
    <source>
        <dbReference type="SAM" id="MobiDB-lite"/>
    </source>
</evidence>
<dbReference type="GO" id="GO:0003989">
    <property type="term" value="F:acetyl-CoA carboxylase activity"/>
    <property type="evidence" value="ECO:0007669"/>
    <property type="project" value="InterPro"/>
</dbReference>
<evidence type="ECO:0000313" key="10">
    <source>
        <dbReference type="Proteomes" id="UP000283576"/>
    </source>
</evidence>
<keyword evidence="3" id="KW-0276">Fatty acid metabolism</keyword>
<evidence type="ECO:0000256" key="3">
    <source>
        <dbReference type="RuleBase" id="RU364072"/>
    </source>
</evidence>
<dbReference type="OrthoDB" id="9811735at2"/>
<dbReference type="PRINTS" id="PR01071">
    <property type="entry name" value="ACOABIOTINCC"/>
</dbReference>